<dbReference type="EMBL" id="WIXE01017688">
    <property type="protein sequence ID" value="KAK5971527.1"/>
    <property type="molecule type" value="Genomic_DNA"/>
</dbReference>
<name>A0AAN8F3D2_TRICO</name>
<gene>
    <name evidence="1" type="ORF">GCK32_017713</name>
</gene>
<comment type="caution">
    <text evidence="1">The sequence shown here is derived from an EMBL/GenBank/DDBJ whole genome shotgun (WGS) entry which is preliminary data.</text>
</comment>
<dbReference type="AlphaFoldDB" id="A0AAN8F3D2"/>
<keyword evidence="2" id="KW-1185">Reference proteome</keyword>
<accession>A0AAN8F3D2</accession>
<dbReference type="Proteomes" id="UP001331761">
    <property type="component" value="Unassembled WGS sequence"/>
</dbReference>
<reference evidence="1 2" key="1">
    <citation type="submission" date="2019-10" db="EMBL/GenBank/DDBJ databases">
        <title>Assembly and Annotation for the nematode Trichostrongylus colubriformis.</title>
        <authorList>
            <person name="Martin J."/>
        </authorList>
    </citation>
    <scope>NUCLEOTIDE SEQUENCE [LARGE SCALE GENOMIC DNA]</scope>
    <source>
        <strain evidence="1">G859</strain>
        <tissue evidence="1">Whole worm</tissue>
    </source>
</reference>
<sequence length="136" mass="14755">MIRMKLESVKRRSYLVLMAAILRMNQSVNVLNTLVESKYHAGTSILKLTEATRRVLEVVAVDGNHMCKIIDDYFGVKGGTVRTANSLSTPSSAYSNAGAPSIQQCWCTFTPTASINTMGGLGSQEFTLLSYGTAAR</sequence>
<protein>
    <submittedName>
        <fullName evidence="1">Uncharacterized protein</fullName>
    </submittedName>
</protein>
<proteinExistence type="predicted"/>
<organism evidence="1 2">
    <name type="scientific">Trichostrongylus colubriformis</name>
    <name type="common">Black scour worm</name>
    <dbReference type="NCBI Taxonomy" id="6319"/>
    <lineage>
        <taxon>Eukaryota</taxon>
        <taxon>Metazoa</taxon>
        <taxon>Ecdysozoa</taxon>
        <taxon>Nematoda</taxon>
        <taxon>Chromadorea</taxon>
        <taxon>Rhabditida</taxon>
        <taxon>Rhabditina</taxon>
        <taxon>Rhabditomorpha</taxon>
        <taxon>Strongyloidea</taxon>
        <taxon>Trichostrongylidae</taxon>
        <taxon>Trichostrongylus</taxon>
    </lineage>
</organism>
<evidence type="ECO:0000313" key="2">
    <source>
        <dbReference type="Proteomes" id="UP001331761"/>
    </source>
</evidence>
<evidence type="ECO:0000313" key="1">
    <source>
        <dbReference type="EMBL" id="KAK5971527.1"/>
    </source>
</evidence>